<dbReference type="PROSITE" id="PS00141">
    <property type="entry name" value="ASP_PROTEASE"/>
    <property type="match status" value="1"/>
</dbReference>
<dbReference type="InterPro" id="IPR034122">
    <property type="entry name" value="Retropepsin-like_bacterial"/>
</dbReference>
<dbReference type="EC" id="3.4.23.-" evidence="2"/>
<reference evidence="2" key="1">
    <citation type="journal article" date="2020" name="mSystems">
        <title>Genome- and Community-Level Interaction Insights into Carbon Utilization and Element Cycling Functions of Hydrothermarchaeota in Hydrothermal Sediment.</title>
        <authorList>
            <person name="Zhou Z."/>
            <person name="Liu Y."/>
            <person name="Xu W."/>
            <person name="Pan J."/>
            <person name="Luo Z.H."/>
            <person name="Li M."/>
        </authorList>
    </citation>
    <scope>NUCLEOTIDE SEQUENCE [LARGE SCALE GENOMIC DNA]</scope>
    <source>
        <strain evidence="2">SpSt-243</strain>
    </source>
</reference>
<dbReference type="InterPro" id="IPR001969">
    <property type="entry name" value="Aspartic_peptidase_AS"/>
</dbReference>
<dbReference type="InterPro" id="IPR011969">
    <property type="entry name" value="Clan_AA_Asp_peptidase_C"/>
</dbReference>
<feature type="transmembrane region" description="Helical" evidence="1">
    <location>
        <begin position="66"/>
        <end position="82"/>
    </location>
</feature>
<dbReference type="NCBIfam" id="TIGR02281">
    <property type="entry name" value="clan_AA_DTGA"/>
    <property type="match status" value="1"/>
</dbReference>
<dbReference type="SUPFAM" id="SSF50630">
    <property type="entry name" value="Acid proteases"/>
    <property type="match status" value="1"/>
</dbReference>
<dbReference type="InterPro" id="IPR021109">
    <property type="entry name" value="Peptidase_aspartic_dom_sf"/>
</dbReference>
<protein>
    <submittedName>
        <fullName evidence="2">TIGR02281 family clan AA aspartic protease</fullName>
        <ecNumber evidence="2">3.4.23.-</ecNumber>
    </submittedName>
</protein>
<accession>A0A7C1PIY1</accession>
<proteinExistence type="predicted"/>
<keyword evidence="1" id="KW-1133">Transmembrane helix</keyword>
<dbReference type="CDD" id="cd05483">
    <property type="entry name" value="retropepsin_like_bacteria"/>
    <property type="match status" value="1"/>
</dbReference>
<gene>
    <name evidence="2" type="ORF">ENP70_17705</name>
</gene>
<keyword evidence="1" id="KW-0472">Membrane</keyword>
<comment type="caution">
    <text evidence="2">The sequence shown here is derived from an EMBL/GenBank/DDBJ whole genome shotgun (WGS) entry which is preliminary data.</text>
</comment>
<dbReference type="Pfam" id="PF13650">
    <property type="entry name" value="Asp_protease_2"/>
    <property type="match status" value="1"/>
</dbReference>
<evidence type="ECO:0000313" key="2">
    <source>
        <dbReference type="EMBL" id="HEB45476.1"/>
    </source>
</evidence>
<dbReference type="AlphaFoldDB" id="A0A7C1PIY1"/>
<dbReference type="Gene3D" id="2.40.70.10">
    <property type="entry name" value="Acid Proteases"/>
    <property type="match status" value="1"/>
</dbReference>
<feature type="transmembrane region" description="Helical" evidence="1">
    <location>
        <begin position="35"/>
        <end position="54"/>
    </location>
</feature>
<dbReference type="EMBL" id="DSKI01000909">
    <property type="protein sequence ID" value="HEB45476.1"/>
    <property type="molecule type" value="Genomic_DNA"/>
</dbReference>
<name>A0A7C1PIY1_9HYPH</name>
<keyword evidence="2" id="KW-0378">Hydrolase</keyword>
<sequence>MMRFVIGIAILAIGLVILVMNHDSGQSFGLDNEAFGRLVVALPILLMISAGILVGRRNLGQSLRQMAIWVLIALVLVTGYLYRGDFRSVGERVLAGLMPGRAVTVTTADGGTEVIVHKALGGHFETTVDIGPVSVPVLIDTGASSVALRYEDAMRMGIDPGELSFTRTVLTANGRASAAPLRIPEMRLGPIVRRSVDAVVLEEGLLDQSLLGMSFLSTLSSLQMQTDELRLRD</sequence>
<dbReference type="GO" id="GO:0006508">
    <property type="term" value="P:proteolysis"/>
    <property type="evidence" value="ECO:0007669"/>
    <property type="project" value="UniProtKB-KW"/>
</dbReference>
<evidence type="ECO:0000256" key="1">
    <source>
        <dbReference type="SAM" id="Phobius"/>
    </source>
</evidence>
<organism evidence="2">
    <name type="scientific">Agrobacterium albertimagni</name>
    <dbReference type="NCBI Taxonomy" id="147266"/>
    <lineage>
        <taxon>Bacteria</taxon>
        <taxon>Pseudomonadati</taxon>
        <taxon>Pseudomonadota</taxon>
        <taxon>Alphaproteobacteria</taxon>
        <taxon>Hyphomicrobiales</taxon>
        <taxon>Rhizobiaceae</taxon>
        <taxon>Rhizobium/Agrobacterium group</taxon>
        <taxon>Agrobacterium</taxon>
    </lineage>
</organism>
<keyword evidence="2" id="KW-0645">Protease</keyword>
<dbReference type="GO" id="GO:0004190">
    <property type="term" value="F:aspartic-type endopeptidase activity"/>
    <property type="evidence" value="ECO:0007669"/>
    <property type="project" value="InterPro"/>
</dbReference>
<keyword evidence="1" id="KW-0812">Transmembrane</keyword>